<reference evidence="2" key="1">
    <citation type="journal article" date="2024" name="Proc. Natl. Acad. Sci. U.S.A.">
        <title>Extraordinary preservation of gene collinearity over three hundred million years revealed in homosporous lycophytes.</title>
        <authorList>
            <person name="Li C."/>
            <person name="Wickell D."/>
            <person name="Kuo L.Y."/>
            <person name="Chen X."/>
            <person name="Nie B."/>
            <person name="Liao X."/>
            <person name="Peng D."/>
            <person name="Ji J."/>
            <person name="Jenkins J."/>
            <person name="Williams M."/>
            <person name="Shu S."/>
            <person name="Plott C."/>
            <person name="Barry K."/>
            <person name="Rajasekar S."/>
            <person name="Grimwood J."/>
            <person name="Han X."/>
            <person name="Sun S."/>
            <person name="Hou Z."/>
            <person name="He W."/>
            <person name="Dai G."/>
            <person name="Sun C."/>
            <person name="Schmutz J."/>
            <person name="Leebens-Mack J.H."/>
            <person name="Li F.W."/>
            <person name="Wang L."/>
        </authorList>
    </citation>
    <scope>NUCLEOTIDE SEQUENCE [LARGE SCALE GENOMIC DNA]</scope>
    <source>
        <strain evidence="2">cv. PW_Plant_1</strain>
    </source>
</reference>
<gene>
    <name evidence="1" type="ORF">O6H91_14G016200</name>
</gene>
<accession>A0ACC2BLR1</accession>
<organism evidence="1 2">
    <name type="scientific">Diphasiastrum complanatum</name>
    <name type="common">Issler's clubmoss</name>
    <name type="synonym">Lycopodium complanatum</name>
    <dbReference type="NCBI Taxonomy" id="34168"/>
    <lineage>
        <taxon>Eukaryota</taxon>
        <taxon>Viridiplantae</taxon>
        <taxon>Streptophyta</taxon>
        <taxon>Embryophyta</taxon>
        <taxon>Tracheophyta</taxon>
        <taxon>Lycopodiopsida</taxon>
        <taxon>Lycopodiales</taxon>
        <taxon>Lycopodiaceae</taxon>
        <taxon>Lycopodioideae</taxon>
        <taxon>Diphasiastrum</taxon>
    </lineage>
</organism>
<protein>
    <submittedName>
        <fullName evidence="1">Uncharacterized protein</fullName>
    </submittedName>
</protein>
<sequence length="2025" mass="221075">MERLHRRDESIATLYMKTSILDKPRVTSILDGRCRMHGPTDELDDSSFSKEALEGIISNDTTREEEHDVKDQSNKNGDANQDTLALTNEAFMTTSEKQKIDEQANALVASGLKEDDEVLSTRGMSENDVCLEIDGAEKTDEKSKSSSRRGRSKRKFLRNSLAKNLGSVGIDKQCAVLDVVQLAKDEASTTNVVIRSTSNEVQGLHVESPGSFAAGFVNGDLNASSYPEKKSPHVSQKDLKVENVNLSSLPKSKNNSGSSDVATISHSTETCTELQNIDCPRTVAKENRWTRSKNVVVPSQTVPEACDSVSRDVCLENRPVEKQEADEDFRRGGNIVAVEDNNHIHLISSYRPSPENCTNWPGAAIGVVLGNAGKELFLDHVQDSASVFCQDTGDTGKGKATAFIQCAATTISESSEGNVQANLSHTETKGSYLEPGQASNVEDCKAKADALYDQTSTEANISKVILEEKKNVLQIDLIQSSPQELKDVPPETAVSDDSNEALLKKESCSIKSTETEITLPVDMHLFHPLEDRVASVEGAPRSPHLEVYLESSKLTQNDDSSFLLVTSDIKSTKVSGVPLTVPSTVKSDTCASQHEEECAEKVEEGASKATVKLMEGALTSAIFPEQESMTSEGCEELSPTIPLTEEDVKVCDICGDAGYENFLAICSACSEGAEHIYCMRTRLMEKPKGNWFCENCKGKQESGGLSTKLWAQDRIIKEACEISNQNHMLKRKHSLLSAEHRKDASGDRVKGISSSLSKGDNSAGPAVDAVGVASLNKHVTENADCLQLASRRAQAQESMLKGKESDKTKYTLHTASESMSRPLPTSIDVYALKRQDSRNNSSKVKSSAMGVSPVSNRTELGKRKSSAPVSDMVVPALKRQALKSGDSMQARVSTMARPEKPIKHSLKGLENSKAKSMPLAAQGKGPNGGTISSSVLSKGKLENNAMLLVPADPKSFSAQIVRTKKDGTLTSLPAKPGNVAQEKTRVAAEVPDTDGLLLQSKLETDDAIDSANIKQNFKITADGGFSKCQPDVKALSQSLTFPRTKPVLATAYSRETVAVGDIQTEIGETRTVSRDLPHSTSSPHVNSMLSMRAADARDNPIASRVVSISVPPGATRCYRCKETGHAAKDCSRSLSNQVPDLRPGVSWATPTFVNGAARTPQENKEGNLQIGSLIRQSNCEEPFLTNLARPQNVILWRGGFEVVEEGRSIIYDGIQAHPSTKAVKEVYDAAMLLPSRLRLEEVQAHFLPNPPDGGLIALYFKAISADSAETCMKLLDHMTKHNLVLRGLTTTAELLVFTSNILPRIEQCWNGEKFLWGLFRKRKLSTPKSGVISNTWSRQNSITPTSYFTRENSEIYPSNFTPTVLSQRNFASQVMDVNTLAVENLDAADQGVDKFRVDHTQSALPSSSMTVFPDVQELQHQFAPSKLTLQARDSLLGQGLYEVETSKIFLKEAPVLSNILANDSLNVICKSPVDFRKEMGNIGSLPGYRTSAGISRDISNSTWQRCCSKAFISAAEKDPEQELQVSSLAFRSANLLSSSGMQTKDQFLSHQLHSFPTRLTNDIWDDARPQMLYSAGPSTNKSEGQLGVPFVETNFRIEDKEVFPDLYAGKRQSKALTILESLKQASKSSSRTTDEQDVGALHRSFDGFNNKSYDKMLDLENLVIDRHEDIQGKSESPEHSISRSGSHSLSPLLSRSRTRSPYRRSRSRSPSSIQHGSGDHSRQQILNSGPQSMNSNLGQVGQCVQLAGHQVEGKTLGRGPERKGSNALSNQMKPNMHFVNERTMHGDACKDVCCCTKEDRFLRLQASNSQNNPPNTFAGRLDPRQDFKESTHSENESAESSISSGEPFNEQKLTIDASPGTRPRFIPISTSSSLEAGHVVINTQERRQDPKWPATMSDYAAVDPSTSREIQSIQPEACTSLNLELGLGGEDSNPHELRLIEKLSGFGPTQNMFASKSKLVNADYHKGKLRVPGREWKHYSHAGLVDPSLSLTLAAPLHRQEGFSGAALEDGTCVDNAECPLQLFK</sequence>
<name>A0ACC2BLR1_DIPCM</name>
<dbReference type="Proteomes" id="UP001162992">
    <property type="component" value="Chromosome 14"/>
</dbReference>
<evidence type="ECO:0000313" key="1">
    <source>
        <dbReference type="EMBL" id="KAJ7530718.1"/>
    </source>
</evidence>
<comment type="caution">
    <text evidence="1">The sequence shown here is derived from an EMBL/GenBank/DDBJ whole genome shotgun (WGS) entry which is preliminary data.</text>
</comment>
<evidence type="ECO:0000313" key="2">
    <source>
        <dbReference type="Proteomes" id="UP001162992"/>
    </source>
</evidence>
<keyword evidence="2" id="KW-1185">Reference proteome</keyword>
<dbReference type="EMBL" id="CM055105">
    <property type="protein sequence ID" value="KAJ7530718.1"/>
    <property type="molecule type" value="Genomic_DNA"/>
</dbReference>
<proteinExistence type="predicted"/>